<evidence type="ECO:0000256" key="4">
    <source>
        <dbReference type="ARBA" id="ARBA00022737"/>
    </source>
</evidence>
<dbReference type="PROSITE" id="PS51375">
    <property type="entry name" value="PPR"/>
    <property type="match status" value="6"/>
</dbReference>
<evidence type="ECO:0000313" key="8">
    <source>
        <dbReference type="EMBL" id="KAF5184276.1"/>
    </source>
</evidence>
<keyword evidence="5" id="KW-0809">Transit peptide</keyword>
<dbReference type="EMBL" id="JABWDY010032295">
    <property type="protein sequence ID" value="KAF5184276.1"/>
    <property type="molecule type" value="Genomic_DNA"/>
</dbReference>
<evidence type="ECO:0000256" key="2">
    <source>
        <dbReference type="ARBA" id="ARBA00022528"/>
    </source>
</evidence>
<dbReference type="InterPro" id="IPR046960">
    <property type="entry name" value="PPR_At4g14850-like_plant"/>
</dbReference>
<evidence type="ECO:0000256" key="3">
    <source>
        <dbReference type="ARBA" id="ARBA00022640"/>
    </source>
</evidence>
<keyword evidence="9" id="KW-1185">Reference proteome</keyword>
<keyword evidence="4" id="KW-0677">Repeat</keyword>
<dbReference type="GO" id="GO:0009507">
    <property type="term" value="C:chloroplast"/>
    <property type="evidence" value="ECO:0007669"/>
    <property type="project" value="UniProtKB-SubCell"/>
</dbReference>
<dbReference type="GO" id="GO:0009451">
    <property type="term" value="P:RNA modification"/>
    <property type="evidence" value="ECO:0007669"/>
    <property type="project" value="InterPro"/>
</dbReference>
<dbReference type="AlphaFoldDB" id="A0A7J6VGN7"/>
<dbReference type="PANTHER" id="PTHR47926">
    <property type="entry name" value="PENTATRICOPEPTIDE REPEAT-CONTAINING PROTEIN"/>
    <property type="match status" value="1"/>
</dbReference>
<dbReference type="Pfam" id="PF20431">
    <property type="entry name" value="E_motif"/>
    <property type="match status" value="1"/>
</dbReference>
<dbReference type="InterPro" id="IPR046848">
    <property type="entry name" value="E_motif"/>
</dbReference>
<sequence>MGRKFHGKIVKSGVEFDKFVETALLCMYSECCSLDEACKVFDAMSMKDVVSWSSMILSYVRNGRVYEGLGMFRKMVFQGIEVDSVTMLSVIEACYVVCDSKLATSVHGYILKTMMRGIGSDGSLESSLIVMYSTWGDLENAERLFNQATSLNNASWTAMISCYNKRGRFQEALEIYVKMQECNVEPNSVTVVGVLVSCSRLFWLRGGMSVHGYILRSGIDLDFGTVGSALIEMYASCRKLGDCHKVFHSINDRTIVSWNSIISVSARNGLADEALGLFIQLRLHGLLPDSFTLASSLSACGKSSNYQLGSQIHGLIVKTCFDSNEYVQNSLIDMYSKCGFVDIAYKIFGEMQVKSLITWNSMVCGFTQNGNSVEAIGLLDQMHYKNLEMDSVTFLSAIQSCSHLGYLEKGKCFHHKLIINGLEKDSYVDTALTDMYAKCGDLPTAQRVFDTMLERSVVAWSAMIAGYGIHGCLDNAISLFTQMVGLGIRPNDITFMSILSACSHAGSVEQGTLYFNLMRKQYGIEPKLEHFIFMVDLLSRAGDLTGALRIINTMSVPATSSIWGALLNGCRIHGRFDMLETIRKTILDLEPNNSGYYTLLSNIYAEEGKWIEFRMMRTMMKDIGLRKVPGYSMIKINRNMYRFGAGDTTNSQSKEIFKILEDLERLAQEQGYISERRLPIRSSDKGPPRDECRFSQ</sequence>
<dbReference type="Proteomes" id="UP000554482">
    <property type="component" value="Unassembled WGS sequence"/>
</dbReference>
<dbReference type="SUPFAM" id="SSF48452">
    <property type="entry name" value="TPR-like"/>
    <property type="match status" value="1"/>
</dbReference>
<dbReference type="FunFam" id="1.25.40.10:FF:000073">
    <property type="entry name" value="Pentatricopeptide repeat-containing protein chloroplastic"/>
    <property type="match status" value="1"/>
</dbReference>
<feature type="repeat" description="PPR" evidence="6">
    <location>
        <begin position="355"/>
        <end position="389"/>
    </location>
</feature>
<dbReference type="FunFam" id="1.25.40.10:FF:000395">
    <property type="entry name" value="Pentatricopeptide repeat-containing protein chloroplastic"/>
    <property type="match status" value="1"/>
</dbReference>
<dbReference type="InterPro" id="IPR002885">
    <property type="entry name" value="PPR_rpt"/>
</dbReference>
<organism evidence="8 9">
    <name type="scientific">Thalictrum thalictroides</name>
    <name type="common">Rue-anemone</name>
    <name type="synonym">Anemone thalictroides</name>
    <dbReference type="NCBI Taxonomy" id="46969"/>
    <lineage>
        <taxon>Eukaryota</taxon>
        <taxon>Viridiplantae</taxon>
        <taxon>Streptophyta</taxon>
        <taxon>Embryophyta</taxon>
        <taxon>Tracheophyta</taxon>
        <taxon>Spermatophyta</taxon>
        <taxon>Magnoliopsida</taxon>
        <taxon>Ranunculales</taxon>
        <taxon>Ranunculaceae</taxon>
        <taxon>Thalictroideae</taxon>
        <taxon>Thalictrum</taxon>
    </lineage>
</organism>
<dbReference type="NCBIfam" id="TIGR00756">
    <property type="entry name" value="PPR"/>
    <property type="match status" value="4"/>
</dbReference>
<feature type="region of interest" description="Disordered" evidence="7">
    <location>
        <begin position="677"/>
        <end position="696"/>
    </location>
</feature>
<feature type="repeat" description="PPR" evidence="6">
    <location>
        <begin position="254"/>
        <end position="288"/>
    </location>
</feature>
<accession>A0A7J6VGN7</accession>
<evidence type="ECO:0000256" key="5">
    <source>
        <dbReference type="ARBA" id="ARBA00022946"/>
    </source>
</evidence>
<evidence type="ECO:0000313" key="9">
    <source>
        <dbReference type="Proteomes" id="UP000554482"/>
    </source>
</evidence>
<name>A0A7J6VGN7_THATH</name>
<protein>
    <submittedName>
        <fullName evidence="8">Pentatricopeptide repeat-containing protein</fullName>
    </submittedName>
</protein>
<keyword evidence="3" id="KW-0934">Plastid</keyword>
<comment type="caution">
    <text evidence="8">The sequence shown here is derived from an EMBL/GenBank/DDBJ whole genome shotgun (WGS) entry which is preliminary data.</text>
</comment>
<dbReference type="InterPro" id="IPR011990">
    <property type="entry name" value="TPR-like_helical_dom_sf"/>
</dbReference>
<dbReference type="FunFam" id="1.25.40.10:FF:000090">
    <property type="entry name" value="Pentatricopeptide repeat-containing protein, chloroplastic"/>
    <property type="match status" value="1"/>
</dbReference>
<dbReference type="PANTHER" id="PTHR47926:SF344">
    <property type="entry name" value="OS07G0636900 PROTEIN"/>
    <property type="match status" value="1"/>
</dbReference>
<proteinExistence type="predicted"/>
<feature type="repeat" description="PPR" evidence="6">
    <location>
        <begin position="152"/>
        <end position="186"/>
    </location>
</feature>
<reference evidence="8 9" key="1">
    <citation type="submission" date="2020-06" db="EMBL/GenBank/DDBJ databases">
        <title>Transcriptomic and genomic resources for Thalictrum thalictroides and T. hernandezii: Facilitating candidate gene discovery in an emerging model plant lineage.</title>
        <authorList>
            <person name="Arias T."/>
            <person name="Riano-Pachon D.M."/>
            <person name="Di Stilio V.S."/>
        </authorList>
    </citation>
    <scope>NUCLEOTIDE SEQUENCE [LARGE SCALE GENOMIC DNA]</scope>
    <source>
        <strain evidence="9">cv. WT478/WT964</strain>
        <tissue evidence="8">Leaves</tissue>
    </source>
</reference>
<evidence type="ECO:0000256" key="7">
    <source>
        <dbReference type="SAM" id="MobiDB-lite"/>
    </source>
</evidence>
<dbReference type="GO" id="GO:0003729">
    <property type="term" value="F:mRNA binding"/>
    <property type="evidence" value="ECO:0007669"/>
    <property type="project" value="UniProtKB-ARBA"/>
</dbReference>
<dbReference type="Pfam" id="PF01535">
    <property type="entry name" value="PPR"/>
    <property type="match status" value="2"/>
</dbReference>
<dbReference type="Pfam" id="PF13041">
    <property type="entry name" value="PPR_2"/>
    <property type="match status" value="4"/>
</dbReference>
<gene>
    <name evidence="8" type="ORF">FRX31_026139</name>
</gene>
<feature type="repeat" description="PPR" evidence="6">
    <location>
        <begin position="456"/>
        <end position="490"/>
    </location>
</feature>
<feature type="repeat" description="PPR" evidence="6">
    <location>
        <begin position="48"/>
        <end position="82"/>
    </location>
</feature>
<feature type="repeat" description="PPR" evidence="6">
    <location>
        <begin position="324"/>
        <end position="354"/>
    </location>
</feature>
<dbReference type="Gene3D" id="1.25.40.10">
    <property type="entry name" value="Tetratricopeptide repeat domain"/>
    <property type="match status" value="4"/>
</dbReference>
<keyword evidence="2" id="KW-0150">Chloroplast</keyword>
<evidence type="ECO:0000256" key="1">
    <source>
        <dbReference type="ARBA" id="ARBA00004229"/>
    </source>
</evidence>
<dbReference type="OrthoDB" id="185373at2759"/>
<comment type="subcellular location">
    <subcellularLocation>
        <location evidence="1">Plastid</location>
        <location evidence="1">Chloroplast</location>
    </subcellularLocation>
</comment>
<evidence type="ECO:0000256" key="6">
    <source>
        <dbReference type="PROSITE-ProRule" id="PRU00708"/>
    </source>
</evidence>